<evidence type="ECO:0000256" key="4">
    <source>
        <dbReference type="ARBA" id="ARBA00023136"/>
    </source>
</evidence>
<feature type="domain" description="G-protein coupled receptors family 1 profile" evidence="6">
    <location>
        <begin position="52"/>
        <end position="330"/>
    </location>
</feature>
<evidence type="ECO:0000256" key="1">
    <source>
        <dbReference type="ARBA" id="ARBA00004370"/>
    </source>
</evidence>
<dbReference type="Proteomes" id="UP001186944">
    <property type="component" value="Unassembled WGS sequence"/>
</dbReference>
<dbReference type="PANTHER" id="PTHR46273:SF4">
    <property type="entry name" value="AT19640P"/>
    <property type="match status" value="1"/>
</dbReference>
<keyword evidence="3 5" id="KW-1133">Transmembrane helix</keyword>
<feature type="transmembrane region" description="Helical" evidence="5">
    <location>
        <begin position="109"/>
        <end position="134"/>
    </location>
</feature>
<evidence type="ECO:0000259" key="6">
    <source>
        <dbReference type="PROSITE" id="PS50262"/>
    </source>
</evidence>
<evidence type="ECO:0000256" key="2">
    <source>
        <dbReference type="ARBA" id="ARBA00022692"/>
    </source>
</evidence>
<gene>
    <name evidence="7" type="ORF">FSP39_021722</name>
</gene>
<protein>
    <recommendedName>
        <fullName evidence="6">G-protein coupled receptors family 1 profile domain-containing protein</fullName>
    </recommendedName>
</protein>
<dbReference type="AlphaFoldDB" id="A0AA88YI26"/>
<dbReference type="Gene3D" id="1.20.1070.10">
    <property type="entry name" value="Rhodopsin 7-helix transmembrane proteins"/>
    <property type="match status" value="1"/>
</dbReference>
<dbReference type="Pfam" id="PF10324">
    <property type="entry name" value="7TM_GPCR_Srw"/>
    <property type="match status" value="1"/>
</dbReference>
<dbReference type="SUPFAM" id="SSF81321">
    <property type="entry name" value="Family A G protein-coupled receptor-like"/>
    <property type="match status" value="1"/>
</dbReference>
<sequence length="379" mass="43086">MNETVINKSLLAPCYSSIDPCEGTTGLTGYACFYFRIHGYVSLILCCFGVPTNIANIVILTRKSMRSQINFILTGIAVSDVLTMLSYIPFALHFYIINGLSRTPEKYSYGWSMFLAIHACLSITTHTISIWLGVWMSCARYIYIRSMGIGRENLSVRMTCCVIILIYALSICIYIPYFCYNSVVADPCIDRDNVTIKQRYGIKNPRIADDVEATMFEKFNIWIFILLGKWIPCILITVFGGLLLYTLHESKKRTLSLKGAQTEARLKQHTRTTIMLLAIILMYIFAELPQSILLLLCLSIEGFFNKSYMLLADTIDILALINNSANFIMYCAMSKQFRDLLCDYTCSVVRSKNRNNETRDNRGGYVSVKSAHTVETHHL</sequence>
<dbReference type="PRINTS" id="PR00237">
    <property type="entry name" value="GPCRRHODOPSN"/>
</dbReference>
<feature type="transmembrane region" description="Helical" evidence="5">
    <location>
        <begin position="221"/>
        <end position="245"/>
    </location>
</feature>
<proteinExistence type="predicted"/>
<dbReference type="CDD" id="cd14978">
    <property type="entry name" value="7tmA_FMRFamide_R-like"/>
    <property type="match status" value="1"/>
</dbReference>
<evidence type="ECO:0000313" key="8">
    <source>
        <dbReference type="Proteomes" id="UP001186944"/>
    </source>
</evidence>
<dbReference type="InterPro" id="IPR017452">
    <property type="entry name" value="GPCR_Rhodpsn_7TM"/>
</dbReference>
<feature type="transmembrane region" description="Helical" evidence="5">
    <location>
        <begin position="37"/>
        <end position="59"/>
    </location>
</feature>
<feature type="transmembrane region" description="Helical" evidence="5">
    <location>
        <begin position="71"/>
        <end position="97"/>
    </location>
</feature>
<evidence type="ECO:0000256" key="3">
    <source>
        <dbReference type="ARBA" id="ARBA00022989"/>
    </source>
</evidence>
<dbReference type="EMBL" id="VSWD01000004">
    <property type="protein sequence ID" value="KAK3105290.1"/>
    <property type="molecule type" value="Genomic_DNA"/>
</dbReference>
<evidence type="ECO:0000256" key="5">
    <source>
        <dbReference type="SAM" id="Phobius"/>
    </source>
</evidence>
<keyword evidence="2 5" id="KW-0812">Transmembrane</keyword>
<keyword evidence="8" id="KW-1185">Reference proteome</keyword>
<comment type="subcellular location">
    <subcellularLocation>
        <location evidence="1">Membrane</location>
    </subcellularLocation>
</comment>
<dbReference type="PANTHER" id="PTHR46273">
    <property type="entry name" value="MYOSUPPRESSIN RECEPTOR 1, ISOFORM B-RELATED"/>
    <property type="match status" value="1"/>
</dbReference>
<accession>A0AA88YI26</accession>
<reference evidence="7" key="1">
    <citation type="submission" date="2019-08" db="EMBL/GenBank/DDBJ databases">
        <title>The improved chromosome-level genome for the pearl oyster Pinctada fucata martensii using PacBio sequencing and Hi-C.</title>
        <authorList>
            <person name="Zheng Z."/>
        </authorList>
    </citation>
    <scope>NUCLEOTIDE SEQUENCE</scope>
    <source>
        <strain evidence="7">ZZ-2019</strain>
        <tissue evidence="7">Adductor muscle</tissue>
    </source>
</reference>
<evidence type="ECO:0000313" key="7">
    <source>
        <dbReference type="EMBL" id="KAK3105290.1"/>
    </source>
</evidence>
<organism evidence="7 8">
    <name type="scientific">Pinctada imbricata</name>
    <name type="common">Atlantic pearl-oyster</name>
    <name type="synonym">Pinctada martensii</name>
    <dbReference type="NCBI Taxonomy" id="66713"/>
    <lineage>
        <taxon>Eukaryota</taxon>
        <taxon>Metazoa</taxon>
        <taxon>Spiralia</taxon>
        <taxon>Lophotrochozoa</taxon>
        <taxon>Mollusca</taxon>
        <taxon>Bivalvia</taxon>
        <taxon>Autobranchia</taxon>
        <taxon>Pteriomorphia</taxon>
        <taxon>Pterioida</taxon>
        <taxon>Pterioidea</taxon>
        <taxon>Pteriidae</taxon>
        <taxon>Pinctada</taxon>
    </lineage>
</organism>
<dbReference type="InterPro" id="IPR019427">
    <property type="entry name" value="7TM_GPCR_serpentine_rcpt_Srw"/>
</dbReference>
<dbReference type="GO" id="GO:0008528">
    <property type="term" value="F:G protein-coupled peptide receptor activity"/>
    <property type="evidence" value="ECO:0007669"/>
    <property type="project" value="InterPro"/>
</dbReference>
<dbReference type="PROSITE" id="PS50262">
    <property type="entry name" value="G_PROTEIN_RECEP_F1_2"/>
    <property type="match status" value="1"/>
</dbReference>
<keyword evidence="4 5" id="KW-0472">Membrane</keyword>
<feature type="transmembrane region" description="Helical" evidence="5">
    <location>
        <begin position="154"/>
        <end position="177"/>
    </location>
</feature>
<dbReference type="InterPro" id="IPR000276">
    <property type="entry name" value="GPCR_Rhodpsn"/>
</dbReference>
<dbReference type="GO" id="GO:0005886">
    <property type="term" value="C:plasma membrane"/>
    <property type="evidence" value="ECO:0007669"/>
    <property type="project" value="TreeGrafter"/>
</dbReference>
<dbReference type="InterPro" id="IPR053219">
    <property type="entry name" value="GPCR_Dmsr-1"/>
</dbReference>
<name>A0AA88YI26_PINIB</name>
<comment type="caution">
    <text evidence="7">The sequence shown here is derived from an EMBL/GenBank/DDBJ whole genome shotgun (WGS) entry which is preliminary data.</text>
</comment>
<feature type="transmembrane region" description="Helical" evidence="5">
    <location>
        <begin position="308"/>
        <end position="331"/>
    </location>
</feature>
<feature type="transmembrane region" description="Helical" evidence="5">
    <location>
        <begin position="274"/>
        <end position="296"/>
    </location>
</feature>